<proteinExistence type="predicted"/>
<sequence>MSKDQVKEERMKILELLSKGVITADEAENLLAALGHNDPEAGGEIVFANKKKAPFKMLKVLVDSNDGDKVRIQIPVEFSKLLKTNKFKSNIGDVDIDIDAILEMISQGVDGELVNIESSDGDIVKIIVE</sequence>
<accession>A0A7U9XVG0</accession>
<feature type="domain" description="YvlB/LiaX N-terminal" evidence="1">
    <location>
        <begin position="8"/>
        <end position="36"/>
    </location>
</feature>
<dbReference type="KEGG" id="manr:MPAN_004100"/>
<keyword evidence="3" id="KW-1185">Reference proteome</keyword>
<dbReference type="RefSeq" id="WP_176239959.1">
    <property type="nucleotide sequence ID" value="NZ_AP024412.1"/>
</dbReference>
<dbReference type="InterPro" id="IPR053959">
    <property type="entry name" value="YvlB/LiaX_N"/>
</dbReference>
<protein>
    <recommendedName>
        <fullName evidence="1">YvlB/LiaX N-terminal domain-containing protein</fullName>
    </recommendedName>
</protein>
<reference evidence="2" key="1">
    <citation type="submission" date="2021-01" db="EMBL/GenBank/DDBJ databases">
        <title>Draft genome sequence of Acholeplasmataceae bacterium strain Mahy22.</title>
        <authorList>
            <person name="Watanabe M."/>
            <person name="Kojima H."/>
            <person name="Fukui M."/>
        </authorList>
    </citation>
    <scope>NUCLEOTIDE SEQUENCE</scope>
    <source>
        <strain evidence="2">Mahy22</strain>
    </source>
</reference>
<gene>
    <name evidence="2" type="ORF">MPAN_004100</name>
</gene>
<dbReference type="Proteomes" id="UP000620133">
    <property type="component" value="Chromosome"/>
</dbReference>
<evidence type="ECO:0000313" key="2">
    <source>
        <dbReference type="EMBL" id="BCR35517.1"/>
    </source>
</evidence>
<name>A0A7U9XVG0_9MOLU</name>
<evidence type="ECO:0000259" key="1">
    <source>
        <dbReference type="Pfam" id="PF22746"/>
    </source>
</evidence>
<dbReference type="EMBL" id="AP024412">
    <property type="protein sequence ID" value="BCR35517.1"/>
    <property type="molecule type" value="Genomic_DNA"/>
</dbReference>
<dbReference type="Pfam" id="PF22746">
    <property type="entry name" value="SHOCT-like_DUF2089-C"/>
    <property type="match status" value="1"/>
</dbReference>
<organism evidence="2 3">
    <name type="scientific">Mariniplasma anaerobium</name>
    <dbReference type="NCBI Taxonomy" id="2735436"/>
    <lineage>
        <taxon>Bacteria</taxon>
        <taxon>Bacillati</taxon>
        <taxon>Mycoplasmatota</taxon>
        <taxon>Mollicutes</taxon>
        <taxon>Acholeplasmatales</taxon>
        <taxon>Acholeplasmataceae</taxon>
        <taxon>Mariniplasma</taxon>
    </lineage>
</organism>
<evidence type="ECO:0000313" key="3">
    <source>
        <dbReference type="Proteomes" id="UP000620133"/>
    </source>
</evidence>
<dbReference type="AlphaFoldDB" id="A0A7U9XVG0"/>